<evidence type="ECO:0000256" key="1">
    <source>
        <dbReference type="SAM" id="Phobius"/>
    </source>
</evidence>
<reference evidence="2" key="1">
    <citation type="submission" date="2021-11" db="EMBL/GenBank/DDBJ databases">
        <title>Streptomyces corallinus and Kineosporia corallina sp. nov., two new coral-derived marine actinobacteria.</title>
        <authorList>
            <person name="Buangrab K."/>
            <person name="Sutthacheep M."/>
            <person name="Yeemin T."/>
            <person name="Harunari E."/>
            <person name="Igarashi Y."/>
            <person name="Sripreechasak P."/>
            <person name="Kanchanasin P."/>
            <person name="Tanasupawat S."/>
            <person name="Phongsopitanun W."/>
        </authorList>
    </citation>
    <scope>NUCLEOTIDE SEQUENCE</scope>
    <source>
        <strain evidence="2">JCM 31032</strain>
    </source>
</reference>
<feature type="transmembrane region" description="Helical" evidence="1">
    <location>
        <begin position="50"/>
        <end position="73"/>
    </location>
</feature>
<evidence type="ECO:0000313" key="3">
    <source>
        <dbReference type="Proteomes" id="UP001138997"/>
    </source>
</evidence>
<sequence length="82" mass="9336">MNSIRKDRSVGEWFGYFIGQIIQTALRTWFLMLLLGGLHGSVFPQVPAIGYWQTLLCIVTFDYLLAFAVADGVKIALREELR</sequence>
<keyword evidence="1" id="KW-1133">Transmembrane helix</keyword>
<dbReference type="RefSeq" id="WP_231440115.1">
    <property type="nucleotide sequence ID" value="NZ_JAJOMB010000003.1"/>
</dbReference>
<evidence type="ECO:0000313" key="2">
    <source>
        <dbReference type="EMBL" id="MCD5310939.1"/>
    </source>
</evidence>
<dbReference type="Proteomes" id="UP001138997">
    <property type="component" value="Unassembled WGS sequence"/>
</dbReference>
<feature type="transmembrane region" description="Helical" evidence="1">
    <location>
        <begin position="13"/>
        <end position="38"/>
    </location>
</feature>
<protein>
    <submittedName>
        <fullName evidence="2">Uncharacterized protein</fullName>
    </submittedName>
</protein>
<proteinExistence type="predicted"/>
<gene>
    <name evidence="2" type="ORF">LR394_08530</name>
</gene>
<keyword evidence="3" id="KW-1185">Reference proteome</keyword>
<accession>A0A9X1NBZ5</accession>
<organism evidence="2 3">
    <name type="scientific">Kineosporia babensis</name>
    <dbReference type="NCBI Taxonomy" id="499548"/>
    <lineage>
        <taxon>Bacteria</taxon>
        <taxon>Bacillati</taxon>
        <taxon>Actinomycetota</taxon>
        <taxon>Actinomycetes</taxon>
        <taxon>Kineosporiales</taxon>
        <taxon>Kineosporiaceae</taxon>
        <taxon>Kineosporia</taxon>
    </lineage>
</organism>
<keyword evidence="1" id="KW-0472">Membrane</keyword>
<comment type="caution">
    <text evidence="2">The sequence shown here is derived from an EMBL/GenBank/DDBJ whole genome shotgun (WGS) entry which is preliminary data.</text>
</comment>
<name>A0A9X1NBZ5_9ACTN</name>
<dbReference type="AlphaFoldDB" id="A0A9X1NBZ5"/>
<dbReference type="EMBL" id="JAJOMB010000003">
    <property type="protein sequence ID" value="MCD5310939.1"/>
    <property type="molecule type" value="Genomic_DNA"/>
</dbReference>
<keyword evidence="1" id="KW-0812">Transmembrane</keyword>